<reference evidence="1 2" key="1">
    <citation type="journal article" date="2022" name="G3 (Bethesda)">
        <title>Whole-genome sequence and methylome profiling of the almond [Prunus dulcis (Mill.) D.A. Webb] cultivar 'Nonpareil'.</title>
        <authorList>
            <person name="D'Amico-Willman K.M."/>
            <person name="Ouma W.Z."/>
            <person name="Meulia T."/>
            <person name="Sideli G.M."/>
            <person name="Gradziel T.M."/>
            <person name="Fresnedo-Ramirez J."/>
        </authorList>
    </citation>
    <scope>NUCLEOTIDE SEQUENCE [LARGE SCALE GENOMIC DNA]</scope>
    <source>
        <strain evidence="1">Clone GOH B32 T37-40</strain>
    </source>
</reference>
<proteinExistence type="predicted"/>
<dbReference type="Proteomes" id="UP001054821">
    <property type="component" value="Chromosome 4"/>
</dbReference>
<evidence type="ECO:0000313" key="1">
    <source>
        <dbReference type="EMBL" id="KAI5335366.1"/>
    </source>
</evidence>
<dbReference type="AlphaFoldDB" id="A0AAD4W2L2"/>
<keyword evidence="2" id="KW-1185">Reference proteome</keyword>
<organism evidence="1 2">
    <name type="scientific">Prunus dulcis</name>
    <name type="common">Almond</name>
    <name type="synonym">Amygdalus dulcis</name>
    <dbReference type="NCBI Taxonomy" id="3755"/>
    <lineage>
        <taxon>Eukaryota</taxon>
        <taxon>Viridiplantae</taxon>
        <taxon>Streptophyta</taxon>
        <taxon>Embryophyta</taxon>
        <taxon>Tracheophyta</taxon>
        <taxon>Spermatophyta</taxon>
        <taxon>Magnoliopsida</taxon>
        <taxon>eudicotyledons</taxon>
        <taxon>Gunneridae</taxon>
        <taxon>Pentapetalae</taxon>
        <taxon>rosids</taxon>
        <taxon>fabids</taxon>
        <taxon>Rosales</taxon>
        <taxon>Rosaceae</taxon>
        <taxon>Amygdaloideae</taxon>
        <taxon>Amygdaleae</taxon>
        <taxon>Prunus</taxon>
    </lineage>
</organism>
<evidence type="ECO:0000313" key="2">
    <source>
        <dbReference type="Proteomes" id="UP001054821"/>
    </source>
</evidence>
<gene>
    <name evidence="1" type="ORF">L3X38_025499</name>
</gene>
<name>A0AAD4W2L2_PRUDU</name>
<protein>
    <submittedName>
        <fullName evidence="1">Uncharacterized protein</fullName>
    </submittedName>
</protein>
<dbReference type="EMBL" id="JAJFAZ020000004">
    <property type="protein sequence ID" value="KAI5335366.1"/>
    <property type="molecule type" value="Genomic_DNA"/>
</dbReference>
<comment type="caution">
    <text evidence="1">The sequence shown here is derived from an EMBL/GenBank/DDBJ whole genome shotgun (WGS) entry which is preliminary data.</text>
</comment>
<accession>A0AAD4W2L2</accession>
<sequence>MNLWSSSKRKKNLLADQKVRLFMAYYDARLHRIFQKMRSLQRHGPIQQAPSVPMNPVIKPWPFREKAIVLIGLAYQIQSQLTEGLPSFLWHTRINLKIKLLQSTPYYAQANG</sequence>